<feature type="transmembrane region" description="Helical" evidence="5">
    <location>
        <begin position="166"/>
        <end position="182"/>
    </location>
</feature>
<evidence type="ECO:0000313" key="8">
    <source>
        <dbReference type="Proteomes" id="UP000651738"/>
    </source>
</evidence>
<dbReference type="InterPro" id="IPR020846">
    <property type="entry name" value="MFS_dom"/>
</dbReference>
<evidence type="ECO:0000256" key="5">
    <source>
        <dbReference type="SAM" id="Phobius"/>
    </source>
</evidence>
<accession>A0ABD4L0B5</accession>
<evidence type="ECO:0000259" key="6">
    <source>
        <dbReference type="PROSITE" id="PS50850"/>
    </source>
</evidence>
<dbReference type="InterPro" id="IPR011701">
    <property type="entry name" value="MFS"/>
</dbReference>
<dbReference type="Proteomes" id="UP000651738">
    <property type="component" value="Unassembled WGS sequence"/>
</dbReference>
<feature type="transmembrane region" description="Helical" evidence="5">
    <location>
        <begin position="304"/>
        <end position="322"/>
    </location>
</feature>
<evidence type="ECO:0000256" key="4">
    <source>
        <dbReference type="SAM" id="MobiDB-lite"/>
    </source>
</evidence>
<feature type="transmembrane region" description="Helical" evidence="5">
    <location>
        <begin position="77"/>
        <end position="95"/>
    </location>
</feature>
<dbReference type="RefSeq" id="WP_198057002.1">
    <property type="nucleotide sequence ID" value="NZ_JAEDAF010000002.1"/>
</dbReference>
<feature type="transmembrane region" description="Helical" evidence="5">
    <location>
        <begin position="138"/>
        <end position="160"/>
    </location>
</feature>
<reference evidence="7 8" key="1">
    <citation type="submission" date="2020-12" db="EMBL/GenBank/DDBJ databases">
        <title>Draft genome sequence of Halomonas pacifica strain CARE-V15.</title>
        <authorList>
            <person name="Vignesh N."/>
            <person name="Thabitha A."/>
            <person name="Saravanan R."/>
            <person name="Manigandan V."/>
        </authorList>
    </citation>
    <scope>NUCLEOTIDE SEQUENCE [LARGE SCALE GENOMIC DNA]</scope>
    <source>
        <strain evidence="7 8">CARE-V15</strain>
    </source>
</reference>
<feature type="transmembrane region" description="Helical" evidence="5">
    <location>
        <begin position="250"/>
        <end position="272"/>
    </location>
</feature>
<dbReference type="PANTHER" id="PTHR23121:SF9">
    <property type="entry name" value="SODIUM-DEPENDENT GLUCOSE TRANSPORTER 1"/>
    <property type="match status" value="1"/>
</dbReference>
<dbReference type="SUPFAM" id="SSF103473">
    <property type="entry name" value="MFS general substrate transporter"/>
    <property type="match status" value="1"/>
</dbReference>
<feature type="transmembrane region" description="Helical" evidence="5">
    <location>
        <begin position="214"/>
        <end position="238"/>
    </location>
</feature>
<dbReference type="PROSITE" id="PS50850">
    <property type="entry name" value="MFS"/>
    <property type="match status" value="1"/>
</dbReference>
<dbReference type="Gene3D" id="1.20.1250.20">
    <property type="entry name" value="MFS general substrate transporter like domains"/>
    <property type="match status" value="2"/>
</dbReference>
<feature type="transmembrane region" description="Helical" evidence="5">
    <location>
        <begin position="334"/>
        <end position="355"/>
    </location>
</feature>
<feature type="domain" description="Major facilitator superfamily (MFS) profile" evidence="6">
    <location>
        <begin position="12"/>
        <end position="386"/>
    </location>
</feature>
<comment type="caution">
    <text evidence="7">The sequence shown here is derived from an EMBL/GenBank/DDBJ whole genome shotgun (WGS) entry which is preliminary data.</text>
</comment>
<feature type="transmembrane region" description="Helical" evidence="5">
    <location>
        <begin position="361"/>
        <end position="381"/>
    </location>
</feature>
<dbReference type="AlphaFoldDB" id="A0ABD4L0B5"/>
<feature type="region of interest" description="Disordered" evidence="4">
    <location>
        <begin position="188"/>
        <end position="207"/>
    </location>
</feature>
<keyword evidence="2 5" id="KW-1133">Transmembrane helix</keyword>
<feature type="transmembrane region" description="Helical" evidence="5">
    <location>
        <begin position="101"/>
        <end position="126"/>
    </location>
</feature>
<dbReference type="EMBL" id="JAEDAF010000002">
    <property type="protein sequence ID" value="MBH8579065.1"/>
    <property type="molecule type" value="Genomic_DNA"/>
</dbReference>
<evidence type="ECO:0000256" key="1">
    <source>
        <dbReference type="ARBA" id="ARBA00022692"/>
    </source>
</evidence>
<keyword evidence="1 5" id="KW-0812">Transmembrane</keyword>
<proteinExistence type="predicted"/>
<feature type="transmembrane region" description="Helical" evidence="5">
    <location>
        <begin position="279"/>
        <end position="298"/>
    </location>
</feature>
<evidence type="ECO:0000313" key="7">
    <source>
        <dbReference type="EMBL" id="MBH8579065.1"/>
    </source>
</evidence>
<sequence length="397" mass="42301">MPLFENAYRRRVTLTYFLAFVAIGLTGGLLGPALPHLAELTGAGMSQIALLFTARALGNMLGSVSVGVLVDRLPGHPVLMLMVVLMVLALALAPLSPSLAVLIGVIFVMGFAEVAINAGSNTLLLWTHRQAAGPYISALHFCFALGNMLAPLVLVAALQWSGRFEWAFWGVGLYALTLLAWLRRDPTPRPPEASPEAAPGDATTARPRRGDASLLGTLMLLFSLYVGAEITFAGWITAYAVLQGEPRESAALLVTLFWLALSAGRLLAIPLLRLISPWWLLLGCLGLGLASALAMPWLPLWPIALGYGLAASAIFPTLFGLCNRLMTMSGKRTGLIFLASGLGAMLVPSLTGPLLERAGTAAFPWLLATLMGLLLLGVAILRRLTRTRGDHDMPHAR</sequence>
<feature type="transmembrane region" description="Helical" evidence="5">
    <location>
        <begin position="46"/>
        <end position="70"/>
    </location>
</feature>
<evidence type="ECO:0000256" key="2">
    <source>
        <dbReference type="ARBA" id="ARBA00022989"/>
    </source>
</evidence>
<name>A0ABD4L0B5_9GAMM</name>
<dbReference type="InterPro" id="IPR036259">
    <property type="entry name" value="MFS_trans_sf"/>
</dbReference>
<gene>
    <name evidence="7" type="ORF">I7V36_03065</name>
</gene>
<evidence type="ECO:0000256" key="3">
    <source>
        <dbReference type="ARBA" id="ARBA00023136"/>
    </source>
</evidence>
<protein>
    <submittedName>
        <fullName evidence="7">MFS transporter</fullName>
    </submittedName>
</protein>
<dbReference type="Pfam" id="PF07690">
    <property type="entry name" value="MFS_1"/>
    <property type="match status" value="1"/>
</dbReference>
<feature type="transmembrane region" description="Helical" evidence="5">
    <location>
        <begin position="12"/>
        <end position="34"/>
    </location>
</feature>
<dbReference type="PANTHER" id="PTHR23121">
    <property type="entry name" value="SODIUM-DEPENDENT GLUCOSE TRANSPORTER 1"/>
    <property type="match status" value="1"/>
</dbReference>
<organism evidence="7 8">
    <name type="scientific">Bisbaumannia pacifica</name>
    <dbReference type="NCBI Taxonomy" id="77098"/>
    <lineage>
        <taxon>Bacteria</taxon>
        <taxon>Pseudomonadati</taxon>
        <taxon>Pseudomonadota</taxon>
        <taxon>Gammaproteobacteria</taxon>
        <taxon>Oceanospirillales</taxon>
        <taxon>Halomonadaceae</taxon>
        <taxon>Bisbaumannia</taxon>
    </lineage>
</organism>
<keyword evidence="3 5" id="KW-0472">Membrane</keyword>